<sequence length="173" mass="20266">MIEEESKYCKICVQEEDNPRKMELSPWPSSKHVITNETPSKLLNGRGFRTPLELLRPNSKKFVELKQGSQMVNFRGGWKQNFQVNDVVMAKDFRKDHPNFSQAQIVSKLSPRICIVEFCGGGRAKRHYDQLISWRKNDQVPNEIVSENDDSRLELRRSSREKKPVERYVSTRK</sequence>
<dbReference type="Proteomes" id="UP001239111">
    <property type="component" value="Chromosome 4"/>
</dbReference>
<gene>
    <name evidence="1" type="ORF">QAD02_007147</name>
</gene>
<dbReference type="EMBL" id="CM056744">
    <property type="protein sequence ID" value="KAJ8665485.1"/>
    <property type="molecule type" value="Genomic_DNA"/>
</dbReference>
<accession>A0ACC2N2V1</accession>
<protein>
    <submittedName>
        <fullName evidence="1">Uncharacterized protein</fullName>
    </submittedName>
</protein>
<comment type="caution">
    <text evidence="1">The sequence shown here is derived from an EMBL/GenBank/DDBJ whole genome shotgun (WGS) entry which is preliminary data.</text>
</comment>
<evidence type="ECO:0000313" key="1">
    <source>
        <dbReference type="EMBL" id="KAJ8665485.1"/>
    </source>
</evidence>
<keyword evidence="2" id="KW-1185">Reference proteome</keyword>
<evidence type="ECO:0000313" key="2">
    <source>
        <dbReference type="Proteomes" id="UP001239111"/>
    </source>
</evidence>
<reference evidence="1" key="1">
    <citation type="submission" date="2023-04" db="EMBL/GenBank/DDBJ databases">
        <title>A chromosome-level genome assembly of the parasitoid wasp Eretmocerus hayati.</title>
        <authorList>
            <person name="Zhong Y."/>
            <person name="Liu S."/>
            <person name="Liu Y."/>
        </authorList>
    </citation>
    <scope>NUCLEOTIDE SEQUENCE</scope>
    <source>
        <strain evidence="1">ZJU_SS_LIU_2023</strain>
    </source>
</reference>
<proteinExistence type="predicted"/>
<name>A0ACC2N2V1_9HYME</name>
<organism evidence="1 2">
    <name type="scientific">Eretmocerus hayati</name>
    <dbReference type="NCBI Taxonomy" id="131215"/>
    <lineage>
        <taxon>Eukaryota</taxon>
        <taxon>Metazoa</taxon>
        <taxon>Ecdysozoa</taxon>
        <taxon>Arthropoda</taxon>
        <taxon>Hexapoda</taxon>
        <taxon>Insecta</taxon>
        <taxon>Pterygota</taxon>
        <taxon>Neoptera</taxon>
        <taxon>Endopterygota</taxon>
        <taxon>Hymenoptera</taxon>
        <taxon>Apocrita</taxon>
        <taxon>Proctotrupomorpha</taxon>
        <taxon>Chalcidoidea</taxon>
        <taxon>Aphelinidae</taxon>
        <taxon>Aphelininae</taxon>
        <taxon>Eretmocerus</taxon>
    </lineage>
</organism>